<dbReference type="Gene3D" id="1.20.1260.10">
    <property type="match status" value="1"/>
</dbReference>
<feature type="compositionally biased region" description="Low complexity" evidence="1">
    <location>
        <begin position="113"/>
        <end position="125"/>
    </location>
</feature>
<feature type="compositionally biased region" description="Basic and acidic residues" evidence="1">
    <location>
        <begin position="439"/>
        <end position="450"/>
    </location>
</feature>
<name>A0A2V5ITE8_9MICC</name>
<accession>A0A2V5ITE8</accession>
<dbReference type="InterPro" id="IPR009078">
    <property type="entry name" value="Ferritin-like_SF"/>
</dbReference>
<organism evidence="3 4">
    <name type="scientific">Arthrobacter psychrolactophilus</name>
    <dbReference type="NCBI Taxonomy" id="92442"/>
    <lineage>
        <taxon>Bacteria</taxon>
        <taxon>Bacillati</taxon>
        <taxon>Actinomycetota</taxon>
        <taxon>Actinomycetes</taxon>
        <taxon>Micrococcales</taxon>
        <taxon>Micrococcaceae</taxon>
        <taxon>Arthrobacter</taxon>
    </lineage>
</organism>
<feature type="compositionally biased region" description="Acidic residues" evidence="1">
    <location>
        <begin position="198"/>
        <end position="210"/>
    </location>
</feature>
<proteinExistence type="predicted"/>
<feature type="compositionally biased region" description="Polar residues" evidence="1">
    <location>
        <begin position="172"/>
        <end position="186"/>
    </location>
</feature>
<feature type="compositionally biased region" description="Basic and acidic residues" evidence="1">
    <location>
        <begin position="89"/>
        <end position="101"/>
    </location>
</feature>
<feature type="compositionally biased region" description="Acidic residues" evidence="1">
    <location>
        <begin position="377"/>
        <end position="387"/>
    </location>
</feature>
<keyword evidence="4" id="KW-1185">Reference proteome</keyword>
<dbReference type="AlphaFoldDB" id="A0A2V5ITE8"/>
<dbReference type="Proteomes" id="UP000247980">
    <property type="component" value="Unassembled WGS sequence"/>
</dbReference>
<protein>
    <recommendedName>
        <fullName evidence="2">DUF4439 domain-containing protein</fullName>
    </recommendedName>
</protein>
<feature type="region of interest" description="Disordered" evidence="1">
    <location>
        <begin position="1"/>
        <end position="452"/>
    </location>
</feature>
<evidence type="ECO:0000313" key="4">
    <source>
        <dbReference type="Proteomes" id="UP000247980"/>
    </source>
</evidence>
<evidence type="ECO:0000259" key="2">
    <source>
        <dbReference type="Pfam" id="PF14530"/>
    </source>
</evidence>
<reference evidence="3 4" key="1">
    <citation type="submission" date="2018-05" db="EMBL/GenBank/DDBJ databases">
        <title>Genetic diversity of glacier-inhabiting Cryobacterium bacteria in China and description of Cryobacterium mengkeensis sp. nov. and Arthrobacter glacialis sp. nov.</title>
        <authorList>
            <person name="Liu Q."/>
            <person name="Xin Y.-H."/>
        </authorList>
    </citation>
    <scope>NUCLEOTIDE SEQUENCE [LARGE SCALE GENOMIC DNA]</scope>
    <source>
        <strain evidence="3 4">B7</strain>
    </source>
</reference>
<evidence type="ECO:0000313" key="3">
    <source>
        <dbReference type="EMBL" id="PYI37423.1"/>
    </source>
</evidence>
<feature type="compositionally biased region" description="Polar residues" evidence="1">
    <location>
        <begin position="1"/>
        <end position="10"/>
    </location>
</feature>
<feature type="compositionally biased region" description="Polar residues" evidence="1">
    <location>
        <begin position="291"/>
        <end position="300"/>
    </location>
</feature>
<comment type="caution">
    <text evidence="3">The sequence shown here is derived from an EMBL/GenBank/DDBJ whole genome shotgun (WGS) entry which is preliminary data.</text>
</comment>
<feature type="region of interest" description="Disordered" evidence="1">
    <location>
        <begin position="746"/>
        <end position="765"/>
    </location>
</feature>
<dbReference type="RefSeq" id="WP_110486457.1">
    <property type="nucleotide sequence ID" value="NZ_QJVC01000022.1"/>
</dbReference>
<gene>
    <name evidence="3" type="ORF">CVS30_15475</name>
</gene>
<dbReference type="InterPro" id="IPR012347">
    <property type="entry name" value="Ferritin-like"/>
</dbReference>
<feature type="compositionally biased region" description="Acidic residues" evidence="1">
    <location>
        <begin position="318"/>
        <end position="327"/>
    </location>
</feature>
<dbReference type="Pfam" id="PF14530">
    <property type="entry name" value="DUF4439"/>
    <property type="match status" value="1"/>
</dbReference>
<feature type="compositionally biased region" description="Low complexity" evidence="1">
    <location>
        <begin position="35"/>
        <end position="48"/>
    </location>
</feature>
<dbReference type="EMBL" id="QJVC01000022">
    <property type="protein sequence ID" value="PYI37423.1"/>
    <property type="molecule type" value="Genomic_DNA"/>
</dbReference>
<evidence type="ECO:0000256" key="1">
    <source>
        <dbReference type="SAM" id="MobiDB-lite"/>
    </source>
</evidence>
<dbReference type="SUPFAM" id="SSF47240">
    <property type="entry name" value="Ferritin-like"/>
    <property type="match status" value="1"/>
</dbReference>
<dbReference type="OrthoDB" id="4947455at2"/>
<dbReference type="InterPro" id="IPR029447">
    <property type="entry name" value="DUF4439"/>
</dbReference>
<feature type="domain" description="DUF4439" evidence="2">
    <location>
        <begin position="648"/>
        <end position="744"/>
    </location>
</feature>
<sequence length="801" mass="80945">MSNPHSQAEPNASLPAKATLPTTPSGKSPRKGPRRATAPAGAPSKAASITPPLLVVGADGMVIPASPESGVSPSSTDDAGHSPNAAPRPPHEGATPDKSAVDGDDAPDASTGETVTADEAVAASDAETEEADATHAADESAPVSSENEEPASDNSGKDAPTEPSEGADNEATDNGASTPAASTGETITADEAVAASDAETEEADATDAVDEAAPVSSENEEPASDNSSKDTPTEPSEVADIEATDDGASTPDDASGDAEPSPEQSSIEDADKASPDAAEDPAPAAAVSETAPESSTSDTNEAPPSDDKSDDAPVVPADGEDPDDSADSESTSHDTEASKEAASTKLENEEAPTEPASVADSEATELAEKSDTAATDESADTADEVDSEPAPMSRRERRMAEQKLGSEAGPADVLAATRTTDAVKEAATAPLSDASSARSKVDPHNGSEEKKRKRPFSFLKGFFFMVVIAAVVVGTGTVLSGKDDPTLKQSQTELNRQAAWERTSSLATQGAALATSATAPKVLEALDHITTDLSAQALALGDGLPHEESASNSPTSSAPATLSDFVVALNASGGELLSSALTADQAMGRVFAAAGTSQLLQAQNLSTAAGSTSPSSAFLPVRVDFAAPKGPECKSVLEPRPGVTIDSALRAAALGEQEAVYAYQVATTRLSEPQFSTSAGLLARHQTKLKVLNEELKVRCLPQTEATAGYALDAQFTTAPAPALAALEADLTRLYADLAALSSAPAVETTDAPAPPAVAEGKSSANPTELRKISVSWLLDSASTEVLWGGSISALSGLPTS</sequence>
<feature type="compositionally biased region" description="Basic and acidic residues" evidence="1">
    <location>
        <begin position="330"/>
        <end position="339"/>
    </location>
</feature>